<name>A0ACC3SQ16_9PEZI</name>
<protein>
    <submittedName>
        <fullName evidence="1">Uncharacterized protein</fullName>
    </submittedName>
</protein>
<evidence type="ECO:0000313" key="2">
    <source>
        <dbReference type="Proteomes" id="UP001320706"/>
    </source>
</evidence>
<gene>
    <name evidence="1" type="ORF">M8818_001365</name>
</gene>
<dbReference type="Proteomes" id="UP001320706">
    <property type="component" value="Unassembled WGS sequence"/>
</dbReference>
<reference evidence="1" key="1">
    <citation type="submission" date="2024-02" db="EMBL/GenBank/DDBJ databases">
        <title>Metagenome Assembled Genome of Zalaria obscura JY119.</title>
        <authorList>
            <person name="Vighnesh L."/>
            <person name="Jagadeeshwari U."/>
            <person name="Venkata Ramana C."/>
            <person name="Sasikala C."/>
        </authorList>
    </citation>
    <scope>NUCLEOTIDE SEQUENCE</scope>
    <source>
        <strain evidence="1">JY119</strain>
    </source>
</reference>
<accession>A0ACC3SQ16</accession>
<organism evidence="1 2">
    <name type="scientific">Zalaria obscura</name>
    <dbReference type="NCBI Taxonomy" id="2024903"/>
    <lineage>
        <taxon>Eukaryota</taxon>
        <taxon>Fungi</taxon>
        <taxon>Dikarya</taxon>
        <taxon>Ascomycota</taxon>
        <taxon>Pezizomycotina</taxon>
        <taxon>Dothideomycetes</taxon>
        <taxon>Dothideomycetidae</taxon>
        <taxon>Dothideales</taxon>
        <taxon>Zalariaceae</taxon>
        <taxon>Zalaria</taxon>
    </lineage>
</organism>
<proteinExistence type="predicted"/>
<comment type="caution">
    <text evidence="1">The sequence shown here is derived from an EMBL/GenBank/DDBJ whole genome shotgun (WGS) entry which is preliminary data.</text>
</comment>
<sequence length="418" mass="47006">MEALQSYLGLGIREDFATRNIWMHNPLKILDPHCLSFDPSRPAPHPFNHDVVFVCIDIEAFEFDANKITEIGIATLDTRELVGISSGPRAERWIDKITYRHLRVQEHLHLVNERFVKACPERFLFGESEFMDLPHIVTTLNHLFDQTSGIGGEPGAESEHQKRNLVFVGHSLKNDFAFLKTIGVSLDANVRATQDTERLAGGTKRKGVGLERLLKALDVDALYLHNAGNDAAYTLQAMLRLAVLWAQGEMKTFQATLWSLPSSNSRKRERWEKLKRGATDQNALGAVREGSQLEQGARNKAVEEEAVEEGETRKTVVRRVAGSKALPNVLERQLREDAGKQLGETTKKRRWAGLGNESPERTGKPAMGGPRRRIGEEVREGFGGDLTAEIGARTKEERYRAIQARIQEGRQNMNSERK</sequence>
<dbReference type="EMBL" id="JAMKPW020000005">
    <property type="protein sequence ID" value="KAK8217606.1"/>
    <property type="molecule type" value="Genomic_DNA"/>
</dbReference>
<evidence type="ECO:0000313" key="1">
    <source>
        <dbReference type="EMBL" id="KAK8217606.1"/>
    </source>
</evidence>
<keyword evidence="2" id="KW-1185">Reference proteome</keyword>